<dbReference type="Proteomes" id="UP000824782">
    <property type="component" value="Unassembled WGS sequence"/>
</dbReference>
<proteinExistence type="predicted"/>
<feature type="compositionally biased region" description="Polar residues" evidence="1">
    <location>
        <begin position="55"/>
        <end position="72"/>
    </location>
</feature>
<keyword evidence="3" id="KW-1185">Reference proteome</keyword>
<name>A0AAV7ATB2_ENGPU</name>
<organism evidence="2 3">
    <name type="scientific">Engystomops pustulosus</name>
    <name type="common">Tungara frog</name>
    <name type="synonym">Physalaemus pustulosus</name>
    <dbReference type="NCBI Taxonomy" id="76066"/>
    <lineage>
        <taxon>Eukaryota</taxon>
        <taxon>Metazoa</taxon>
        <taxon>Chordata</taxon>
        <taxon>Craniata</taxon>
        <taxon>Vertebrata</taxon>
        <taxon>Euteleostomi</taxon>
        <taxon>Amphibia</taxon>
        <taxon>Batrachia</taxon>
        <taxon>Anura</taxon>
        <taxon>Neobatrachia</taxon>
        <taxon>Hyloidea</taxon>
        <taxon>Leptodactylidae</taxon>
        <taxon>Leiuperinae</taxon>
        <taxon>Engystomops</taxon>
    </lineage>
</organism>
<accession>A0AAV7ATB2</accession>
<evidence type="ECO:0000313" key="3">
    <source>
        <dbReference type="Proteomes" id="UP000824782"/>
    </source>
</evidence>
<feature type="region of interest" description="Disordered" evidence="1">
    <location>
        <begin position="51"/>
        <end position="72"/>
    </location>
</feature>
<sequence>MESFQHLTHIILTGKLLPLQVIQVLVISAPVSKGDTFMKYQEVRPEDAGVKQQGAKLQTVTERQRSVQETLA</sequence>
<evidence type="ECO:0000313" key="2">
    <source>
        <dbReference type="EMBL" id="KAG8564491.1"/>
    </source>
</evidence>
<evidence type="ECO:0000256" key="1">
    <source>
        <dbReference type="SAM" id="MobiDB-lite"/>
    </source>
</evidence>
<comment type="caution">
    <text evidence="2">The sequence shown here is derived from an EMBL/GenBank/DDBJ whole genome shotgun (WGS) entry which is preliminary data.</text>
</comment>
<protein>
    <submittedName>
        <fullName evidence="2">Uncharacterized protein</fullName>
    </submittedName>
</protein>
<dbReference type="EMBL" id="WNYA01000007">
    <property type="protein sequence ID" value="KAG8564491.1"/>
    <property type="molecule type" value="Genomic_DNA"/>
</dbReference>
<gene>
    <name evidence="2" type="ORF">GDO81_016488</name>
</gene>
<dbReference type="AlphaFoldDB" id="A0AAV7ATB2"/>
<reference evidence="2" key="1">
    <citation type="thesis" date="2020" institute="ProQuest LLC" country="789 East Eisenhower Parkway, Ann Arbor, MI, USA">
        <title>Comparative Genomics and Chromosome Evolution.</title>
        <authorList>
            <person name="Mudd A.B."/>
        </authorList>
    </citation>
    <scope>NUCLEOTIDE SEQUENCE</scope>
    <source>
        <strain evidence="2">237g6f4</strain>
        <tissue evidence="2">Blood</tissue>
    </source>
</reference>